<reference evidence="1 2" key="1">
    <citation type="submission" date="2024-06" db="EMBL/GenBank/DDBJ databases">
        <title>The Natural Products Discovery Center: Release of the First 8490 Sequenced Strains for Exploring Actinobacteria Biosynthetic Diversity.</title>
        <authorList>
            <person name="Kalkreuter E."/>
            <person name="Kautsar S.A."/>
            <person name="Yang D."/>
            <person name="Bader C.D."/>
            <person name="Teijaro C.N."/>
            <person name="Fluegel L."/>
            <person name="Davis C.M."/>
            <person name="Simpson J.R."/>
            <person name="Lauterbach L."/>
            <person name="Steele A.D."/>
            <person name="Gui C."/>
            <person name="Meng S."/>
            <person name="Li G."/>
            <person name="Viehrig K."/>
            <person name="Ye F."/>
            <person name="Su P."/>
            <person name="Kiefer A.F."/>
            <person name="Nichols A."/>
            <person name="Cepeda A.J."/>
            <person name="Yan W."/>
            <person name="Fan B."/>
            <person name="Jiang Y."/>
            <person name="Adhikari A."/>
            <person name="Zheng C.-J."/>
            <person name="Schuster L."/>
            <person name="Cowan T.M."/>
            <person name="Smanski M.J."/>
            <person name="Chevrette M.G."/>
            <person name="De Carvalho L.P.S."/>
            <person name="Shen B."/>
        </authorList>
    </citation>
    <scope>NUCLEOTIDE SEQUENCE [LARGE SCALE GENOMIC DNA]</scope>
    <source>
        <strain evidence="1 2">NPDC019583</strain>
    </source>
</reference>
<dbReference type="EMBL" id="JBEYBN010000002">
    <property type="protein sequence ID" value="MEU2265452.1"/>
    <property type="molecule type" value="Genomic_DNA"/>
</dbReference>
<proteinExistence type="predicted"/>
<keyword evidence="2" id="KW-1185">Reference proteome</keyword>
<dbReference type="Proteomes" id="UP001550603">
    <property type="component" value="Unassembled WGS sequence"/>
</dbReference>
<gene>
    <name evidence="1" type="ORF">ABZ568_03180</name>
</gene>
<accession>A0ABV2XN73</accession>
<evidence type="ECO:0000313" key="2">
    <source>
        <dbReference type="Proteomes" id="UP001550603"/>
    </source>
</evidence>
<comment type="caution">
    <text evidence="1">The sequence shown here is derived from an EMBL/GenBank/DDBJ whole genome shotgun (WGS) entry which is preliminary data.</text>
</comment>
<name>A0ABV2XN73_9ACTN</name>
<evidence type="ECO:0008006" key="3">
    <source>
        <dbReference type="Google" id="ProtNLM"/>
    </source>
</evidence>
<dbReference type="RefSeq" id="WP_359784901.1">
    <property type="nucleotide sequence ID" value="NZ_JBEYBN010000002.1"/>
</dbReference>
<protein>
    <recommendedName>
        <fullName evidence="3">NACHT domain-containing protein</fullName>
    </recommendedName>
</protein>
<sequence length="1172" mass="124535">MTVTGNVGAAVTGDGNQVVNQFLLASPPRSAYWEHIREIVPTELVGRERELAELAAFCTAASGPAYAWWRAEAWAGKSALMSWFALHPPPGVRVVAFFVTARDGGYNHVGPYAVNVLEQLADLVGEGLPQLTEETRRGHLLRLYREAARACARRGERLVLLLDGLDEDRGVTTGSAAHSIAALLPSRPEAGMRVLVTGRLNPPLPSDVPPQHPLRQAVVRRLDPSPYAQLVRAEAERELKRLRETGGLAYELLALVTAADGGLTTEDLTELTGAARYDVRDTLSTYAGRTFRIRAHTWLLAHEGLQSRALEMLGDTELARFRGRLDVWAHGWRARGWPPETPDYLLRGYFQRVLDLGDLTRAVRCALDTTRHDRMLAVTGADGAALEEIDAAERLLAEAITSGAVPETGDAAAPPAPGLVLSLFKLCLHRDAIKGRSHDFTSAFAWAWAALGQPSRAEAVARGLAPMHRTPALALVAHELAQQGLTEQARELAGAAETALSREASWHLATERSVVVHRALVAVGLSERADALRISAHPFSDAQPAPRIVRTWVEHGDHERARAVVVAQTNPSHRSACLRSLVTSSLARGQIEAAYDAVREAGDEAPSSTVLRLALALWDAGRPAEAEALLDNAPAPGSGFAGGAAGLAEAAADADDYLCALVEGGRWDVLSDWLQIPDDKGVLRKRIGRALATGLVRRGDLDHAEAILKGQSGDEISEAACLLADALARRGEVDRVRRFAGGLGSATTCAKVLASAAEGCAATGRLREAESLAESSGSHDKLDSLARGAVARARSGHREEAAAFLARVEDRARREAMARRSVSDRARVARALADAGFTAAAREVLAGIEDAPTAAPSTAEPDSGYGYDEELGDVVLALVRAGETKRADALLRASGPPGRAGVEAWAAVTRAWVEAGQDDRAAKLVRAARGGPYEDDLLAEMAVALAGRGDATRAADHASAVRHGPSRISARARTARALALNGREDEARALLADLPPANGSPALGEAPSSALVLVEVSGAWAALGERGPARAVAREALRRREVGTAIITGWRMVRALVDAGLYDEARWFVRSIPQGDAHEAARRELAQAFAAAAETAAALNWVRPLDDYAETAVALVPVVDPSRGRVLAVHALRHGGWQEALPAVLHLEPSAVPFLVDAFRPAPTAARTSAPS</sequence>
<evidence type="ECO:0000313" key="1">
    <source>
        <dbReference type="EMBL" id="MEU2265452.1"/>
    </source>
</evidence>
<organism evidence="1 2">
    <name type="scientific">Streptomyces olindensis</name>
    <dbReference type="NCBI Taxonomy" id="358823"/>
    <lineage>
        <taxon>Bacteria</taxon>
        <taxon>Bacillati</taxon>
        <taxon>Actinomycetota</taxon>
        <taxon>Actinomycetes</taxon>
        <taxon>Kitasatosporales</taxon>
        <taxon>Streptomycetaceae</taxon>
        <taxon>Streptomyces</taxon>
    </lineage>
</organism>